<keyword evidence="1" id="KW-1133">Transmembrane helix</keyword>
<dbReference type="EMBL" id="UGQF01000001">
    <property type="protein sequence ID" value="STZ03087.1"/>
    <property type="molecule type" value="Genomic_DNA"/>
</dbReference>
<sequence>MQIFMLFYADIYVILCRYLCYFMQIFMLFYADIFAILQVVD</sequence>
<dbReference type="AlphaFoldDB" id="A0A378QQE0"/>
<proteinExistence type="predicted"/>
<dbReference type="Proteomes" id="UP000254618">
    <property type="component" value="Unassembled WGS sequence"/>
</dbReference>
<keyword evidence="1" id="KW-0812">Transmembrane</keyword>
<name>A0A378QQE0_9GAMM</name>
<protein>
    <submittedName>
        <fullName evidence="2">Uncharacterized protein</fullName>
    </submittedName>
</protein>
<evidence type="ECO:0000256" key="1">
    <source>
        <dbReference type="SAM" id="Phobius"/>
    </source>
</evidence>
<gene>
    <name evidence="2" type="ORF">NCTC11012_01319</name>
</gene>
<reference evidence="2 3" key="1">
    <citation type="submission" date="2018-06" db="EMBL/GenBank/DDBJ databases">
        <authorList>
            <consortium name="Pathogen Informatics"/>
            <person name="Doyle S."/>
        </authorList>
    </citation>
    <scope>NUCLEOTIDE SEQUENCE [LARGE SCALE GENOMIC DNA]</scope>
    <source>
        <strain evidence="2 3">NCTC11012</strain>
    </source>
</reference>
<feature type="transmembrane region" description="Helical" evidence="1">
    <location>
        <begin position="12"/>
        <end position="37"/>
    </location>
</feature>
<accession>A0A378QQE0</accession>
<organism evidence="2 3">
    <name type="scientific">Moraxella equi</name>
    <dbReference type="NCBI Taxonomy" id="60442"/>
    <lineage>
        <taxon>Bacteria</taxon>
        <taxon>Pseudomonadati</taxon>
        <taxon>Pseudomonadota</taxon>
        <taxon>Gammaproteobacteria</taxon>
        <taxon>Moraxellales</taxon>
        <taxon>Moraxellaceae</taxon>
        <taxon>Moraxella</taxon>
    </lineage>
</organism>
<evidence type="ECO:0000313" key="2">
    <source>
        <dbReference type="EMBL" id="STZ03087.1"/>
    </source>
</evidence>
<evidence type="ECO:0000313" key="3">
    <source>
        <dbReference type="Proteomes" id="UP000254618"/>
    </source>
</evidence>
<keyword evidence="1" id="KW-0472">Membrane</keyword>